<dbReference type="InterPro" id="IPR003653">
    <property type="entry name" value="Peptidase_C48_C"/>
</dbReference>
<dbReference type="Proteomes" id="UP000027138">
    <property type="component" value="Unassembled WGS sequence"/>
</dbReference>
<feature type="compositionally biased region" description="Polar residues" evidence="7">
    <location>
        <begin position="913"/>
        <end position="922"/>
    </location>
</feature>
<dbReference type="SUPFAM" id="SSF54001">
    <property type="entry name" value="Cysteine proteinases"/>
    <property type="match status" value="1"/>
</dbReference>
<reference evidence="9 10" key="1">
    <citation type="journal article" date="2014" name="PLoS ONE">
        <title>Global Analysis of Gene Expression Profiles in Physic Nut (Jatropha curcas L.) Seedlings Exposed to Salt Stress.</title>
        <authorList>
            <person name="Zhang L."/>
            <person name="Zhang C."/>
            <person name="Wu P."/>
            <person name="Chen Y."/>
            <person name="Li M."/>
            <person name="Jiang H."/>
            <person name="Wu G."/>
        </authorList>
    </citation>
    <scope>NUCLEOTIDE SEQUENCE [LARGE SCALE GENOMIC DNA]</scope>
    <source>
        <strain evidence="10">cv. GZQX0401</strain>
        <tissue evidence="9">Young leaves</tissue>
    </source>
</reference>
<evidence type="ECO:0000256" key="6">
    <source>
        <dbReference type="ARBA" id="ARBA00057729"/>
    </source>
</evidence>
<protein>
    <recommendedName>
        <fullName evidence="8">Ubiquitin-like protease family profile domain-containing protein</fullName>
    </recommendedName>
</protein>
<proteinExistence type="inferred from homology"/>
<keyword evidence="3" id="KW-0833">Ubl conjugation pathway</keyword>
<dbReference type="Pfam" id="PF02902">
    <property type="entry name" value="Peptidase_C48"/>
    <property type="match status" value="1"/>
</dbReference>
<keyword evidence="5" id="KW-0788">Thiol protease</keyword>
<dbReference type="PANTHER" id="PTHR47764">
    <property type="entry name" value="UBIQUITIN-LIKE-SPECIFIC PROTEASE 2B-RELATED"/>
    <property type="match status" value="1"/>
</dbReference>
<dbReference type="PANTHER" id="PTHR47764:SF14">
    <property type="entry name" value="UBIQUITIN-LIKE PROTEASE FAMILY PROFILE DOMAIN-CONTAINING PROTEIN"/>
    <property type="match status" value="1"/>
</dbReference>
<dbReference type="Gene3D" id="1.10.418.20">
    <property type="match status" value="1"/>
</dbReference>
<dbReference type="Pfam" id="PF25352">
    <property type="entry name" value="PH_ULP"/>
    <property type="match status" value="1"/>
</dbReference>
<dbReference type="OrthoDB" id="442460at2759"/>
<gene>
    <name evidence="9" type="ORF">JCGZ_18741</name>
</gene>
<feature type="domain" description="Ubiquitin-like protease family profile" evidence="8">
    <location>
        <begin position="397"/>
        <end position="591"/>
    </location>
</feature>
<keyword evidence="4" id="KW-0378">Hydrolase</keyword>
<keyword evidence="2" id="KW-0645">Protease</keyword>
<comment type="similarity">
    <text evidence="1">Belongs to the peptidase C48 family.</text>
</comment>
<dbReference type="FunFam" id="3.30.310.130:FF:000006">
    <property type="entry name" value="Probable ubiquitin-like-specific protease 2B"/>
    <property type="match status" value="1"/>
</dbReference>
<keyword evidence="10" id="KW-1185">Reference proteome</keyword>
<evidence type="ECO:0000259" key="8">
    <source>
        <dbReference type="PROSITE" id="PS50600"/>
    </source>
</evidence>
<evidence type="ECO:0000313" key="9">
    <source>
        <dbReference type="EMBL" id="KDP29974.1"/>
    </source>
</evidence>
<evidence type="ECO:0000256" key="1">
    <source>
        <dbReference type="ARBA" id="ARBA00005234"/>
    </source>
</evidence>
<feature type="compositionally biased region" description="Basic and acidic residues" evidence="7">
    <location>
        <begin position="831"/>
        <end position="850"/>
    </location>
</feature>
<dbReference type="InterPro" id="IPR038765">
    <property type="entry name" value="Papain-like_cys_pep_sf"/>
</dbReference>
<accession>A0A067KDN9</accession>
<evidence type="ECO:0000256" key="5">
    <source>
        <dbReference type="ARBA" id="ARBA00022807"/>
    </source>
</evidence>
<comment type="function">
    <text evidence="6">Protease that catalyzes two essential functions in the SUMO pathway: processing of full-length SUMOs to their mature forms and deconjugation of SUMO from targeted proteins.</text>
</comment>
<feature type="compositionally biased region" description="Polar residues" evidence="7">
    <location>
        <begin position="810"/>
        <end position="821"/>
    </location>
</feature>
<evidence type="ECO:0000256" key="3">
    <source>
        <dbReference type="ARBA" id="ARBA00022786"/>
    </source>
</evidence>
<dbReference type="PROSITE" id="PS50600">
    <property type="entry name" value="ULP_PROTEASE"/>
    <property type="match status" value="1"/>
</dbReference>
<evidence type="ECO:0000256" key="4">
    <source>
        <dbReference type="ARBA" id="ARBA00022801"/>
    </source>
</evidence>
<organism evidence="9 10">
    <name type="scientific">Jatropha curcas</name>
    <name type="common">Barbados nut</name>
    <dbReference type="NCBI Taxonomy" id="180498"/>
    <lineage>
        <taxon>Eukaryota</taxon>
        <taxon>Viridiplantae</taxon>
        <taxon>Streptophyta</taxon>
        <taxon>Embryophyta</taxon>
        <taxon>Tracheophyta</taxon>
        <taxon>Spermatophyta</taxon>
        <taxon>Magnoliopsida</taxon>
        <taxon>eudicotyledons</taxon>
        <taxon>Gunneridae</taxon>
        <taxon>Pentapetalae</taxon>
        <taxon>rosids</taxon>
        <taxon>fabids</taxon>
        <taxon>Malpighiales</taxon>
        <taxon>Euphorbiaceae</taxon>
        <taxon>Crotonoideae</taxon>
        <taxon>Jatropheae</taxon>
        <taxon>Jatropha</taxon>
    </lineage>
</organism>
<evidence type="ECO:0000256" key="7">
    <source>
        <dbReference type="SAM" id="MobiDB-lite"/>
    </source>
</evidence>
<dbReference type="Gene3D" id="3.30.310.130">
    <property type="entry name" value="Ubiquitin-related"/>
    <property type="match status" value="1"/>
</dbReference>
<evidence type="ECO:0000256" key="2">
    <source>
        <dbReference type="ARBA" id="ARBA00022670"/>
    </source>
</evidence>
<dbReference type="STRING" id="180498.A0A067KDN9"/>
<name>A0A067KDN9_JATCU</name>
<dbReference type="InterPro" id="IPR057375">
    <property type="entry name" value="ULP2A/B_PH"/>
</dbReference>
<feature type="region of interest" description="Disordered" evidence="7">
    <location>
        <begin position="809"/>
        <end position="922"/>
    </location>
</feature>
<dbReference type="EMBL" id="KK914719">
    <property type="protein sequence ID" value="KDP29974.1"/>
    <property type="molecule type" value="Genomic_DNA"/>
</dbReference>
<dbReference type="GO" id="GO:0008234">
    <property type="term" value="F:cysteine-type peptidase activity"/>
    <property type="evidence" value="ECO:0007669"/>
    <property type="project" value="UniProtKB-KW"/>
</dbReference>
<sequence>MTRTPSLGVSSSERYSVFDFNEDDEKVEKMSEKLLGKFGNSKKRKCDLSSPITKYKFLGFFAGCSRAQEKERGSEPIVVDGGPIDADSGLPGCARAQEKERGNEPIVLDDGPIDVDSGRGMKTLSEEVVNELIDIDANDLGNSHKPSISLPMCMVQEDGDVKEICCLDAHVPSSSSNDEKTVDMILDDDDEKSEMSSSSISVSTLGEKEVPSKDLVPECCSVGHKIDILNNAVVIFPDFILYDDIYCTESRLTFSSSCISVEGSTVNGAKGSFKAKWAIGDIMSIESEWWGRVETAMLNLSLKSKVSKGSGTANEIPGIDKLKFSVYDPDWFEGQEAIKSLDSKYRDIWNVIFDTDQETDGDAFLGSKNMSIPKPHLYILDETFEEVVYPRGDPDAVSISKRDMELLRPETFINDTIIDFYIKYLKNKIQPEDQHRFHFFNSFFFRKLADFDKDPRSACEGRAAFQRVRKWTKKVNLFEKDYIFIPVNYSLHWSLIVVCHPGDVACFIDDESERALRVPCILHMDSIKGSHRGLKNLIQSYLCEEWKERHNDTPDDVSLKFSRLRFVPLEMPQQANSFDCGLFLLHYVELFLEEAPINFSPFKITEFSNFLNRNWFLPAEASLKRAHIQKLICEILEEQTQKCSQVESTDKHPHSQFVIAGEQETGVEFLTERCCSLEMCRVDSSSLNNELGIEISLPSKSLLTEGWQQVEVPGLDSRKSFEPETSTRKFSRGNYSQMRASRLNFMSPIKEAEEVCEQISDSSSDTEDCCHIVESATEPPTSYIGEDLRSLRTSWTQSYLQQAEELFDDASSSEISTSGSRKSWEIGVDEDPSHPEFEGFGHPTETERQESSSTATGDLATYIVDDSQEENGNDPAQSDGEFESRKNIVRKSSAPMDKKDLVAESDELAVKSSKLTSQESGR</sequence>
<dbReference type="KEGG" id="jcu:105641429"/>
<evidence type="ECO:0000313" key="10">
    <source>
        <dbReference type="Proteomes" id="UP000027138"/>
    </source>
</evidence>
<dbReference type="GO" id="GO:0006508">
    <property type="term" value="P:proteolysis"/>
    <property type="evidence" value="ECO:0007669"/>
    <property type="project" value="UniProtKB-KW"/>
</dbReference>
<dbReference type="AlphaFoldDB" id="A0A067KDN9"/>